<dbReference type="GO" id="GO:0004519">
    <property type="term" value="F:endonuclease activity"/>
    <property type="evidence" value="ECO:0007669"/>
    <property type="project" value="UniProtKB-KW"/>
</dbReference>
<name>A0A5K0UAK1_9VIRU</name>
<keyword evidence="3" id="KW-1185">Reference proteome</keyword>
<organism evidence="2 3">
    <name type="scientific">Yasminevirus sp. GU-2018</name>
    <dbReference type="NCBI Taxonomy" id="2420051"/>
    <lineage>
        <taxon>Viruses</taxon>
        <taxon>Varidnaviria</taxon>
        <taxon>Bamfordvirae</taxon>
        <taxon>Nucleocytoviricota</taxon>
        <taxon>Megaviricetes</taxon>
        <taxon>Imitervirales</taxon>
        <taxon>Mimiviridae</taxon>
        <taxon>Klosneuvirinae</taxon>
        <taxon>Yasminevirus</taxon>
        <taxon>Yasminevirus saudimassiliense</taxon>
    </lineage>
</organism>
<accession>A0A5K0UAK1</accession>
<dbReference type="GO" id="GO:0008270">
    <property type="term" value="F:zinc ion binding"/>
    <property type="evidence" value="ECO:0007669"/>
    <property type="project" value="InterPro"/>
</dbReference>
<reference evidence="2 3" key="1">
    <citation type="submission" date="2018-10" db="EMBL/GenBank/DDBJ databases">
        <authorList>
            <consortium name="IHU Genomes"/>
        </authorList>
    </citation>
    <scope>NUCLEOTIDE SEQUENCE [LARGE SCALE GENOMIC DNA]</scope>
    <source>
        <strain evidence="2 3">A1</strain>
    </source>
</reference>
<sequence length="269" mass="31215">MIIYYLMTSETERIKNMQFAELKELVDTSSSVTDMVKKYLETSPRSYHLKAMREVLTKYDLEAPINKNKRERRELGDILVENSTYSNRQVLANRMFSSKLMENKCAICGIPPIWNNTKLVLQLDHINGINDDNRIENLRMLCPNCHSQTDTYAGKSHKNINKCGNCNSILKTKDEHCGTCNNKNPQQTIKLNVCQCGKNICNNAVSCSQCKSIKERRFEITKEELEQYLFVEKLSFVEIGKKFSVSDNSIRKRCKMFNIDIIKRCKKKN</sequence>
<protein>
    <submittedName>
        <fullName evidence="2">HNH endonuclease</fullName>
    </submittedName>
</protein>
<comment type="caution">
    <text evidence="2">The sequence shown here is derived from an EMBL/GenBank/DDBJ whole genome shotgun (WGS) entry which is preliminary data.</text>
</comment>
<keyword evidence="2" id="KW-0378">Hydrolase</keyword>
<feature type="domain" description="HNH nuclease" evidence="1">
    <location>
        <begin position="95"/>
        <end position="147"/>
    </location>
</feature>
<keyword evidence="2" id="KW-0540">Nuclease</keyword>
<evidence type="ECO:0000259" key="1">
    <source>
        <dbReference type="SMART" id="SM00507"/>
    </source>
</evidence>
<dbReference type="GO" id="GO:0003676">
    <property type="term" value="F:nucleic acid binding"/>
    <property type="evidence" value="ECO:0007669"/>
    <property type="project" value="InterPro"/>
</dbReference>
<evidence type="ECO:0000313" key="3">
    <source>
        <dbReference type="Proteomes" id="UP000594342"/>
    </source>
</evidence>
<keyword evidence="2" id="KW-0255">Endonuclease</keyword>
<gene>
    <name evidence="2" type="ORF">YASMINEVIRUS_1120</name>
</gene>
<dbReference type="InterPro" id="IPR002711">
    <property type="entry name" value="HNH"/>
</dbReference>
<dbReference type="CDD" id="cd00085">
    <property type="entry name" value="HNHc"/>
    <property type="match status" value="1"/>
</dbReference>
<dbReference type="Proteomes" id="UP000594342">
    <property type="component" value="Unassembled WGS sequence"/>
</dbReference>
<dbReference type="Pfam" id="PF01844">
    <property type="entry name" value="HNH"/>
    <property type="match status" value="1"/>
</dbReference>
<dbReference type="EMBL" id="UPSH01000001">
    <property type="protein sequence ID" value="VBB18631.1"/>
    <property type="molecule type" value="Genomic_DNA"/>
</dbReference>
<evidence type="ECO:0000313" key="2">
    <source>
        <dbReference type="EMBL" id="VBB18631.1"/>
    </source>
</evidence>
<dbReference type="InterPro" id="IPR003615">
    <property type="entry name" value="HNH_nuc"/>
</dbReference>
<proteinExistence type="predicted"/>
<dbReference type="SMART" id="SM00507">
    <property type="entry name" value="HNHc"/>
    <property type="match status" value="1"/>
</dbReference>